<dbReference type="AlphaFoldDB" id="A0A077NX69"/>
<evidence type="ECO:0000313" key="1">
    <source>
        <dbReference type="EMBL" id="CDH06722.1"/>
    </source>
</evidence>
<proteinExistence type="predicted"/>
<sequence length="74" mass="8447">MLRSLDKITYRNGFRLNDKPATLEEVSKIYDSRKEAALSAWEKYEKLKSILKTANLPPDEYQAVCRAIAKSLGV</sequence>
<dbReference type="RefSeq" id="WP_038258086.1">
    <property type="nucleotide sequence ID" value="NZ_CAWLUU010000210.1"/>
</dbReference>
<dbReference type="HOGENOM" id="CLU_200518_0_0_6"/>
<dbReference type="Proteomes" id="UP000028483">
    <property type="component" value="Unassembled WGS sequence"/>
</dbReference>
<organism evidence="1">
    <name type="scientific">Xenorhabdus bovienii str. oregonense</name>
    <dbReference type="NCBI Taxonomy" id="1398202"/>
    <lineage>
        <taxon>Bacteria</taxon>
        <taxon>Pseudomonadati</taxon>
        <taxon>Pseudomonadota</taxon>
        <taxon>Gammaproteobacteria</taxon>
        <taxon>Enterobacterales</taxon>
        <taxon>Morganellaceae</taxon>
        <taxon>Xenorhabdus</taxon>
    </lineage>
</organism>
<name>A0A077NX69_XENBV</name>
<reference evidence="1" key="1">
    <citation type="submission" date="2013-07" db="EMBL/GenBank/DDBJ databases">
        <title>Sub-species coevolution in mutualistic symbiosis.</title>
        <authorList>
            <person name="Murfin K."/>
            <person name="Klassen J."/>
            <person name="Lee M."/>
            <person name="Forst S."/>
            <person name="Stock P."/>
            <person name="Goodrich-Blair H."/>
        </authorList>
    </citation>
    <scope>NUCLEOTIDE SEQUENCE [LARGE SCALE GENOMIC DNA]</scope>
    <source>
        <strain evidence="1">Oregonense</strain>
    </source>
</reference>
<gene>
    <name evidence="1" type="ORF">XBO1_2400023</name>
</gene>
<comment type="caution">
    <text evidence="1">The sequence shown here is derived from an EMBL/GenBank/DDBJ whole genome shotgun (WGS) entry which is preliminary data.</text>
</comment>
<accession>A0A077NX69</accession>
<protein>
    <submittedName>
        <fullName evidence="1">Uncharacterized protein</fullName>
    </submittedName>
</protein>
<dbReference type="EMBL" id="CBSX010000158">
    <property type="protein sequence ID" value="CDH06722.1"/>
    <property type="molecule type" value="Genomic_DNA"/>
</dbReference>